<evidence type="ECO:0000313" key="4">
    <source>
        <dbReference type="Proteomes" id="UP000006039"/>
    </source>
</evidence>
<evidence type="ECO:0000256" key="1">
    <source>
        <dbReference type="ARBA" id="ARBA00009042"/>
    </source>
</evidence>
<reference evidence="4" key="1">
    <citation type="submission" date="2010-07" db="EMBL/GenBank/DDBJ databases">
        <title>The genome sequence of Gaeumannomyces graminis var. tritici strain R3-111a-1.</title>
        <authorList>
            <consortium name="The Broad Institute Genome Sequencing Platform"/>
            <person name="Ma L.-J."/>
            <person name="Dead R."/>
            <person name="Young S."/>
            <person name="Zeng Q."/>
            <person name="Koehrsen M."/>
            <person name="Alvarado L."/>
            <person name="Berlin A."/>
            <person name="Chapman S.B."/>
            <person name="Chen Z."/>
            <person name="Freedman E."/>
            <person name="Gellesch M."/>
            <person name="Goldberg J."/>
            <person name="Griggs A."/>
            <person name="Gujja S."/>
            <person name="Heilman E.R."/>
            <person name="Heiman D."/>
            <person name="Hepburn T."/>
            <person name="Howarth C."/>
            <person name="Jen D."/>
            <person name="Larson L."/>
            <person name="Mehta T."/>
            <person name="Neiman D."/>
            <person name="Pearson M."/>
            <person name="Roberts A."/>
            <person name="Saif S."/>
            <person name="Shea T."/>
            <person name="Shenoy N."/>
            <person name="Sisk P."/>
            <person name="Stolte C."/>
            <person name="Sykes S."/>
            <person name="Walk T."/>
            <person name="White J."/>
            <person name="Yandava C."/>
            <person name="Haas B."/>
            <person name="Nusbaum C."/>
            <person name="Birren B."/>
        </authorList>
    </citation>
    <scope>NUCLEOTIDE SEQUENCE [LARGE SCALE GENOMIC DNA]</scope>
    <source>
        <strain evidence="4">R3-111a-1</strain>
    </source>
</reference>
<dbReference type="EMBL" id="GL385396">
    <property type="protein sequence ID" value="EJT78270.1"/>
    <property type="molecule type" value="Genomic_DNA"/>
</dbReference>
<proteinExistence type="inferred from homology"/>
<reference evidence="3" key="4">
    <citation type="journal article" date="2015" name="G3 (Bethesda)">
        <title>Genome sequences of three phytopathogenic species of the Magnaporthaceae family of fungi.</title>
        <authorList>
            <person name="Okagaki L.H."/>
            <person name="Nunes C.C."/>
            <person name="Sailsbery J."/>
            <person name="Clay B."/>
            <person name="Brown D."/>
            <person name="John T."/>
            <person name="Oh Y."/>
            <person name="Young N."/>
            <person name="Fitzgerald M."/>
            <person name="Haas B.J."/>
            <person name="Zeng Q."/>
            <person name="Young S."/>
            <person name="Adiconis X."/>
            <person name="Fan L."/>
            <person name="Levin J.Z."/>
            <person name="Mitchell T.K."/>
            <person name="Okubara P.A."/>
            <person name="Farman M.L."/>
            <person name="Kohn L.M."/>
            <person name="Birren B."/>
            <person name="Ma L.-J."/>
            <person name="Dean R.A."/>
        </authorList>
    </citation>
    <scope>NUCLEOTIDE SEQUENCE</scope>
    <source>
        <strain evidence="3">R3-111a-1</strain>
    </source>
</reference>
<dbReference type="SUPFAM" id="SSF89372">
    <property type="entry name" value="Fucose-specific lectin"/>
    <property type="match status" value="1"/>
</dbReference>
<gene>
    <name evidence="3" type="primary">20343830</name>
    <name evidence="2" type="ORF">GGTG_03372</name>
</gene>
<dbReference type="OrthoDB" id="407298at2759"/>
<dbReference type="EnsemblFungi" id="EJT78270">
    <property type="protein sequence ID" value="EJT78270"/>
    <property type="gene ID" value="GGTG_03372"/>
</dbReference>
<reference evidence="2" key="2">
    <citation type="submission" date="2010-07" db="EMBL/GenBank/DDBJ databases">
        <authorList>
            <consortium name="The Broad Institute Genome Sequencing Platform"/>
            <consortium name="Broad Institute Genome Sequencing Center for Infectious Disease"/>
            <person name="Ma L.-J."/>
            <person name="Dead R."/>
            <person name="Young S."/>
            <person name="Zeng Q."/>
            <person name="Koehrsen M."/>
            <person name="Alvarado L."/>
            <person name="Berlin A."/>
            <person name="Chapman S.B."/>
            <person name="Chen Z."/>
            <person name="Freedman E."/>
            <person name="Gellesch M."/>
            <person name="Goldberg J."/>
            <person name="Griggs A."/>
            <person name="Gujja S."/>
            <person name="Heilman E.R."/>
            <person name="Heiman D."/>
            <person name="Hepburn T."/>
            <person name="Howarth C."/>
            <person name="Jen D."/>
            <person name="Larson L."/>
            <person name="Mehta T."/>
            <person name="Neiman D."/>
            <person name="Pearson M."/>
            <person name="Roberts A."/>
            <person name="Saif S."/>
            <person name="Shea T."/>
            <person name="Shenoy N."/>
            <person name="Sisk P."/>
            <person name="Stolte C."/>
            <person name="Sykes S."/>
            <person name="Walk T."/>
            <person name="White J."/>
            <person name="Yandava C."/>
            <person name="Haas B."/>
            <person name="Nusbaum C."/>
            <person name="Birren B."/>
        </authorList>
    </citation>
    <scope>NUCLEOTIDE SEQUENCE</scope>
    <source>
        <strain evidence="2">R3-111a-1</strain>
    </source>
</reference>
<protein>
    <submittedName>
        <fullName evidence="2 3">Uncharacterized protein</fullName>
    </submittedName>
</protein>
<dbReference type="InterPro" id="IPR012475">
    <property type="entry name" value="Fungal_lectin"/>
</dbReference>
<dbReference type="GeneID" id="20343830"/>
<accession>J3NQ14</accession>
<dbReference type="VEuPathDB" id="FungiDB:GGTG_03372"/>
<dbReference type="Gene3D" id="2.120.10.70">
    <property type="entry name" value="Fucose-specific lectin"/>
    <property type="match status" value="1"/>
</dbReference>
<evidence type="ECO:0000313" key="2">
    <source>
        <dbReference type="EMBL" id="EJT78270.1"/>
    </source>
</evidence>
<dbReference type="RefSeq" id="XP_009219415.1">
    <property type="nucleotide sequence ID" value="XM_009221151.1"/>
</dbReference>
<reference evidence="2" key="3">
    <citation type="submission" date="2010-09" db="EMBL/GenBank/DDBJ databases">
        <title>Annotation of Gaeumannomyces graminis var. tritici R3-111a-1.</title>
        <authorList>
            <consortium name="The Broad Institute Genome Sequencing Platform"/>
            <person name="Ma L.-J."/>
            <person name="Dead R."/>
            <person name="Young S.K."/>
            <person name="Zeng Q."/>
            <person name="Gargeya S."/>
            <person name="Fitzgerald M."/>
            <person name="Haas B."/>
            <person name="Abouelleil A."/>
            <person name="Alvarado L."/>
            <person name="Arachchi H.M."/>
            <person name="Berlin A."/>
            <person name="Brown A."/>
            <person name="Chapman S.B."/>
            <person name="Chen Z."/>
            <person name="Dunbar C."/>
            <person name="Freedman E."/>
            <person name="Gearin G."/>
            <person name="Gellesch M."/>
            <person name="Goldberg J."/>
            <person name="Griggs A."/>
            <person name="Gujja S."/>
            <person name="Heiman D."/>
            <person name="Howarth C."/>
            <person name="Larson L."/>
            <person name="Lui A."/>
            <person name="MacDonald P.J.P."/>
            <person name="Mehta T."/>
            <person name="Montmayeur A."/>
            <person name="Murphy C."/>
            <person name="Neiman D."/>
            <person name="Pearson M."/>
            <person name="Priest M."/>
            <person name="Roberts A."/>
            <person name="Saif S."/>
            <person name="Shea T."/>
            <person name="Shenoy N."/>
            <person name="Sisk P."/>
            <person name="Stolte C."/>
            <person name="Sykes S."/>
            <person name="Yandava C."/>
            <person name="Wortman J."/>
            <person name="Nusbaum C."/>
            <person name="Birren B."/>
        </authorList>
    </citation>
    <scope>NUCLEOTIDE SEQUENCE</scope>
    <source>
        <strain evidence="2">R3-111a-1</strain>
    </source>
</reference>
<dbReference type="Proteomes" id="UP000006039">
    <property type="component" value="Unassembled WGS sequence"/>
</dbReference>
<name>J3NQ14_GAET3</name>
<dbReference type="AlphaFoldDB" id="J3NQ14"/>
<keyword evidence="4" id="KW-1185">Reference proteome</keyword>
<reference evidence="3" key="5">
    <citation type="submission" date="2018-04" db="UniProtKB">
        <authorList>
            <consortium name="EnsemblFungi"/>
        </authorList>
    </citation>
    <scope>IDENTIFICATION</scope>
    <source>
        <strain evidence="3">R3-111a-1</strain>
    </source>
</reference>
<dbReference type="STRING" id="644352.J3NQ14"/>
<organism evidence="2">
    <name type="scientific">Gaeumannomyces tritici (strain R3-111a-1)</name>
    <name type="common">Wheat and barley take-all root rot fungus</name>
    <name type="synonym">Gaeumannomyces graminis var. tritici</name>
    <dbReference type="NCBI Taxonomy" id="644352"/>
    <lineage>
        <taxon>Eukaryota</taxon>
        <taxon>Fungi</taxon>
        <taxon>Dikarya</taxon>
        <taxon>Ascomycota</taxon>
        <taxon>Pezizomycotina</taxon>
        <taxon>Sordariomycetes</taxon>
        <taxon>Sordariomycetidae</taxon>
        <taxon>Magnaporthales</taxon>
        <taxon>Magnaporthaceae</taxon>
        <taxon>Gaeumannomyces</taxon>
    </lineage>
</organism>
<comment type="similarity">
    <text evidence="1">Belongs to the fungal fucose-specific lectin family.</text>
</comment>
<dbReference type="Pfam" id="PF07938">
    <property type="entry name" value="Fungal_lectin"/>
    <property type="match status" value="1"/>
</dbReference>
<evidence type="ECO:0000313" key="3">
    <source>
        <dbReference type="EnsemblFungi" id="EJT78270"/>
    </source>
</evidence>
<sequence>MDAASAANINEISLVSPVACVNKGSQLRVYVLSVDGDVREIQYEGRWMGGEAKNKIGQAKLTSPLAATSLGLDKIRVYAVAPNNTISEFAYDSGKNWYAGGLSGKFKVAPYSGVAATFLAGKAVLRVYAQSEDNTIQEYCFDTNDKGWTKGTNLGAALPGTAMAATSWFKDNKLGIRVYYQSADQKVIEKCWDTGKGWTNGGLGFVGCPPRAPLGVVSWDGPAHIRLYYGTSDGRVREKAWDGSSWYDGAFDQASVPSSRVCALTVGGSNLRVYIQNGSYVSGFSEFAWSSGWKPAASPLPPKA</sequence>
<dbReference type="HOGENOM" id="CLU_057373_0_0_1"/>
<dbReference type="eggNOG" id="ENOG502SNJJ">
    <property type="taxonomic scope" value="Eukaryota"/>
</dbReference>